<protein>
    <recommendedName>
        <fullName evidence="4">Lipoprotein</fullName>
    </recommendedName>
</protein>
<evidence type="ECO:0008006" key="4">
    <source>
        <dbReference type="Google" id="ProtNLM"/>
    </source>
</evidence>
<dbReference type="GeneID" id="303172908"/>
<reference evidence="2 3" key="1">
    <citation type="submission" date="2017-02" db="EMBL/GenBank/DDBJ databases">
        <authorList>
            <person name="Peterson S.W."/>
        </authorList>
    </citation>
    <scope>NUCLEOTIDE SEQUENCE [LARGE SCALE GENOMIC DNA]</scope>
    <source>
        <strain evidence="2 3">LMG 22410</strain>
    </source>
</reference>
<proteinExistence type="predicted"/>
<dbReference type="EMBL" id="FUHU01000026">
    <property type="protein sequence ID" value="SJM59294.1"/>
    <property type="molecule type" value="Genomic_DNA"/>
</dbReference>
<feature type="signal peptide" evidence="1">
    <location>
        <begin position="1"/>
        <end position="26"/>
    </location>
</feature>
<dbReference type="RefSeq" id="WP_143244667.1">
    <property type="nucleotide sequence ID" value="NZ_FUHU01000026.1"/>
</dbReference>
<sequence>MRHLSRTLAAAAAAVTVLTASGCALFGVPTEDSFPDDYEQALVDTLDASEIVVQHDAAVDGWERASNIPPRDAQVEITPRASEDGAAALLDELLDVAATHSQPLPSLMFDIPDLGVSFTFAGDFEATDAHDALSVAFTDGWGRVSAFGGDDGMSTSLFGGADTVDDAKALLAADLPASVTADVNYSSIVVGELTSASNITAQESLVLQAAIDVAAALEGMNEQLPTADGSAAFEVNSSVHADSGELVHVSVEVRADGLNDAESEDRPAIAEEMGYTDFCHDVEAAAVEGAGETELSFRCVATHVDID</sequence>
<evidence type="ECO:0000256" key="1">
    <source>
        <dbReference type="SAM" id="SignalP"/>
    </source>
</evidence>
<keyword evidence="1" id="KW-0732">Signal</keyword>
<organism evidence="2 3">
    <name type="scientific">Agrococcus casei LMG 22410</name>
    <dbReference type="NCBI Taxonomy" id="1255656"/>
    <lineage>
        <taxon>Bacteria</taxon>
        <taxon>Bacillati</taxon>
        <taxon>Actinomycetota</taxon>
        <taxon>Actinomycetes</taxon>
        <taxon>Micrococcales</taxon>
        <taxon>Microbacteriaceae</taxon>
        <taxon>Agrococcus</taxon>
    </lineage>
</organism>
<keyword evidence="3" id="KW-1185">Reference proteome</keyword>
<dbReference type="AlphaFoldDB" id="A0A1R4FTM1"/>
<accession>A0A1R4FTM1</accession>
<dbReference type="OrthoDB" id="9856991at2"/>
<evidence type="ECO:0000313" key="3">
    <source>
        <dbReference type="Proteomes" id="UP000195787"/>
    </source>
</evidence>
<feature type="chain" id="PRO_5038523094" description="Lipoprotein" evidence="1">
    <location>
        <begin position="27"/>
        <end position="307"/>
    </location>
</feature>
<evidence type="ECO:0000313" key="2">
    <source>
        <dbReference type="EMBL" id="SJM59294.1"/>
    </source>
</evidence>
<gene>
    <name evidence="2" type="ORF">CZ674_06670</name>
</gene>
<dbReference type="Proteomes" id="UP000195787">
    <property type="component" value="Unassembled WGS sequence"/>
</dbReference>
<name>A0A1R4FTM1_9MICO</name>
<dbReference type="PROSITE" id="PS51257">
    <property type="entry name" value="PROKAR_LIPOPROTEIN"/>
    <property type="match status" value="1"/>
</dbReference>